<name>A0AA39ZXD7_9PEZI</name>
<evidence type="ECO:0000313" key="3">
    <source>
        <dbReference type="EMBL" id="KAK0705403.1"/>
    </source>
</evidence>
<feature type="region of interest" description="Disordered" evidence="1">
    <location>
        <begin position="1"/>
        <end position="113"/>
    </location>
</feature>
<feature type="compositionally biased region" description="Basic residues" evidence="1">
    <location>
        <begin position="76"/>
        <end position="85"/>
    </location>
</feature>
<dbReference type="Proteomes" id="UP001172102">
    <property type="component" value="Unassembled WGS sequence"/>
</dbReference>
<keyword evidence="2" id="KW-0472">Membrane</keyword>
<sequence length="225" mass="24823">MATMSRYYYETDDDLVDHPRHHSPSRPRRPDARHSAPYFTPTGPPYPPSTLQIPAQQANTHRPRSVPPPGVALVRNHSHTHRPRRDSREDDSDSEDGDRSTTTTRSKARHVLENTFSQSTSGLGVGVLGAIVGGLAAREASERGSHGHGHGGHHRKEGKGVLISTIVGAAVVGLGANAIEKRVERRRREKREEEGRGRKEGGGFHGSDAEGFERRRSRVRGHERD</sequence>
<keyword evidence="2" id="KW-0812">Transmembrane</keyword>
<evidence type="ECO:0000256" key="2">
    <source>
        <dbReference type="SAM" id="Phobius"/>
    </source>
</evidence>
<evidence type="ECO:0000313" key="4">
    <source>
        <dbReference type="Proteomes" id="UP001172102"/>
    </source>
</evidence>
<proteinExistence type="predicted"/>
<dbReference type="EMBL" id="JAUKUA010000007">
    <property type="protein sequence ID" value="KAK0705403.1"/>
    <property type="molecule type" value="Genomic_DNA"/>
</dbReference>
<feature type="compositionally biased region" description="Polar residues" evidence="1">
    <location>
        <begin position="49"/>
        <end position="60"/>
    </location>
</feature>
<feature type="region of interest" description="Disordered" evidence="1">
    <location>
        <begin position="180"/>
        <end position="225"/>
    </location>
</feature>
<organism evidence="3 4">
    <name type="scientific">Lasiosphaeris hirsuta</name>
    <dbReference type="NCBI Taxonomy" id="260670"/>
    <lineage>
        <taxon>Eukaryota</taxon>
        <taxon>Fungi</taxon>
        <taxon>Dikarya</taxon>
        <taxon>Ascomycota</taxon>
        <taxon>Pezizomycotina</taxon>
        <taxon>Sordariomycetes</taxon>
        <taxon>Sordariomycetidae</taxon>
        <taxon>Sordariales</taxon>
        <taxon>Lasiosphaeriaceae</taxon>
        <taxon>Lasiosphaeris</taxon>
    </lineage>
</organism>
<reference evidence="3" key="1">
    <citation type="submission" date="2023-06" db="EMBL/GenBank/DDBJ databases">
        <title>Genome-scale phylogeny and comparative genomics of the fungal order Sordariales.</title>
        <authorList>
            <consortium name="Lawrence Berkeley National Laboratory"/>
            <person name="Hensen N."/>
            <person name="Bonometti L."/>
            <person name="Westerberg I."/>
            <person name="Brannstrom I.O."/>
            <person name="Guillou S."/>
            <person name="Cros-Aarteil S."/>
            <person name="Calhoun S."/>
            <person name="Haridas S."/>
            <person name="Kuo A."/>
            <person name="Mondo S."/>
            <person name="Pangilinan J."/>
            <person name="Riley R."/>
            <person name="Labutti K."/>
            <person name="Andreopoulos B."/>
            <person name="Lipzen A."/>
            <person name="Chen C."/>
            <person name="Yanf M."/>
            <person name="Daum C."/>
            <person name="Ng V."/>
            <person name="Clum A."/>
            <person name="Steindorff A."/>
            <person name="Ohm R."/>
            <person name="Martin F."/>
            <person name="Silar P."/>
            <person name="Natvig D."/>
            <person name="Lalanne C."/>
            <person name="Gautier V."/>
            <person name="Ament-Velasquez S.L."/>
            <person name="Kruys A."/>
            <person name="Hutchinson M.I."/>
            <person name="Powell A.J."/>
            <person name="Barry K."/>
            <person name="Miller A.N."/>
            <person name="Grigoriev I.V."/>
            <person name="Debuchy R."/>
            <person name="Gladieux P."/>
            <person name="Thoren M.H."/>
            <person name="Johannesson H."/>
        </authorList>
    </citation>
    <scope>NUCLEOTIDE SEQUENCE</scope>
    <source>
        <strain evidence="3">SMH4607-1</strain>
    </source>
</reference>
<comment type="caution">
    <text evidence="3">The sequence shown here is derived from an EMBL/GenBank/DDBJ whole genome shotgun (WGS) entry which is preliminary data.</text>
</comment>
<dbReference type="AlphaFoldDB" id="A0AA39ZXD7"/>
<keyword evidence="2" id="KW-1133">Transmembrane helix</keyword>
<evidence type="ECO:0000256" key="1">
    <source>
        <dbReference type="SAM" id="MobiDB-lite"/>
    </source>
</evidence>
<protein>
    <submittedName>
        <fullName evidence="3">Uncharacterized protein</fullName>
    </submittedName>
</protein>
<gene>
    <name evidence="3" type="ORF">B0H67DRAFT_675159</name>
</gene>
<feature type="transmembrane region" description="Helical" evidence="2">
    <location>
        <begin position="160"/>
        <end position="179"/>
    </location>
</feature>
<keyword evidence="4" id="KW-1185">Reference proteome</keyword>
<accession>A0AA39ZXD7</accession>
<feature type="compositionally biased region" description="Basic and acidic residues" evidence="1">
    <location>
        <begin position="190"/>
        <end position="225"/>
    </location>
</feature>